<reference evidence="5" key="1">
    <citation type="submission" date="2010-02" db="EMBL/GenBank/DDBJ databases">
        <title>Complete sequence of Ferroglobus placidus DSM 10642.</title>
        <authorList>
            <consortium name="US DOE Joint Genome Institute"/>
            <person name="Lucas S."/>
            <person name="Copeland A."/>
            <person name="Lapidus A."/>
            <person name="Cheng J.-F."/>
            <person name="Bruce D."/>
            <person name="Goodwin L."/>
            <person name="Pitluck S."/>
            <person name="Saunders E."/>
            <person name="Brettin T."/>
            <person name="Detter J.C."/>
            <person name="Han C."/>
            <person name="Tapia R."/>
            <person name="Larimer F."/>
            <person name="Land M."/>
            <person name="Hauser L."/>
            <person name="Kyrpides N."/>
            <person name="Ivanova N."/>
            <person name="Holmes D."/>
            <person name="Lovley D."/>
            <person name="Kyrpides N."/>
            <person name="Anderson I.J."/>
            <person name="Woyke T."/>
        </authorList>
    </citation>
    <scope>NUCLEOTIDE SEQUENCE [LARGE SCALE GENOMIC DNA]</scope>
    <source>
        <strain evidence="5">DSM 10642 / AEDII12DO</strain>
    </source>
</reference>
<protein>
    <submittedName>
        <fullName evidence="4">UspA domain protein</fullName>
    </submittedName>
</protein>
<name>D3S1C9_FERPA</name>
<reference evidence="4 5" key="2">
    <citation type="journal article" date="2011" name="Stand. Genomic Sci.">
        <title>Complete genome sequence of Ferroglobus placidus AEDII12DO.</title>
        <authorList>
            <person name="Anderson I."/>
            <person name="Risso C."/>
            <person name="Holmes D."/>
            <person name="Lucas S."/>
            <person name="Copeland A."/>
            <person name="Lapidus A."/>
            <person name="Cheng J.F."/>
            <person name="Bruce D."/>
            <person name="Goodwin L."/>
            <person name="Pitluck S."/>
            <person name="Saunders E."/>
            <person name="Brettin T."/>
            <person name="Detter J.C."/>
            <person name="Han C."/>
            <person name="Tapia R."/>
            <person name="Larimer F."/>
            <person name="Land M."/>
            <person name="Hauser L."/>
            <person name="Woyke T."/>
            <person name="Lovley D."/>
            <person name="Kyrpides N."/>
            <person name="Ivanova N."/>
        </authorList>
    </citation>
    <scope>NUCLEOTIDE SEQUENCE [LARGE SCALE GENOMIC DNA]</scope>
    <source>
        <strain evidence="5">DSM 10642 / AEDII12DO</strain>
    </source>
</reference>
<evidence type="ECO:0000259" key="3">
    <source>
        <dbReference type="Pfam" id="PF00582"/>
    </source>
</evidence>
<dbReference type="RefSeq" id="WP_012966731.1">
    <property type="nucleotide sequence ID" value="NC_013849.1"/>
</dbReference>
<feature type="coiled-coil region" evidence="2">
    <location>
        <begin position="194"/>
        <end position="221"/>
    </location>
</feature>
<evidence type="ECO:0000313" key="4">
    <source>
        <dbReference type="EMBL" id="ADC66393.1"/>
    </source>
</evidence>
<dbReference type="eggNOG" id="arCOG00449">
    <property type="taxonomic scope" value="Archaea"/>
</dbReference>
<dbReference type="CDD" id="cd00293">
    <property type="entry name" value="USP-like"/>
    <property type="match status" value="2"/>
</dbReference>
<dbReference type="InterPro" id="IPR006015">
    <property type="entry name" value="Universal_stress_UspA"/>
</dbReference>
<dbReference type="EMBL" id="CP001899">
    <property type="protein sequence ID" value="ADC66393.1"/>
    <property type="molecule type" value="Genomic_DNA"/>
</dbReference>
<evidence type="ECO:0000313" key="5">
    <source>
        <dbReference type="Proteomes" id="UP000002613"/>
    </source>
</evidence>
<dbReference type="PANTHER" id="PTHR46268:SF26">
    <property type="entry name" value="UNIVERSAL STRESS PROTEIN MJ0577"/>
    <property type="match status" value="1"/>
</dbReference>
<dbReference type="InterPro" id="IPR014729">
    <property type="entry name" value="Rossmann-like_a/b/a_fold"/>
</dbReference>
<dbReference type="OrthoDB" id="50528at2157"/>
<dbReference type="SUPFAM" id="SSF52402">
    <property type="entry name" value="Adenine nucleotide alpha hydrolases-like"/>
    <property type="match status" value="2"/>
</dbReference>
<dbReference type="HOGENOM" id="CLU_049301_2_0_2"/>
<keyword evidence="5" id="KW-1185">Reference proteome</keyword>
<dbReference type="PANTHER" id="PTHR46268">
    <property type="entry name" value="STRESS RESPONSE PROTEIN NHAX"/>
    <property type="match status" value="1"/>
</dbReference>
<comment type="similarity">
    <text evidence="1">Belongs to the universal stress protein A family.</text>
</comment>
<dbReference type="PRINTS" id="PR01438">
    <property type="entry name" value="UNVRSLSTRESS"/>
</dbReference>
<feature type="domain" description="UspA" evidence="3">
    <location>
        <begin position="1"/>
        <end position="142"/>
    </location>
</feature>
<dbReference type="InterPro" id="IPR006016">
    <property type="entry name" value="UspA"/>
</dbReference>
<feature type="domain" description="UspA" evidence="3">
    <location>
        <begin position="159"/>
        <end position="280"/>
    </location>
</feature>
<dbReference type="STRING" id="589924.Ferp_2269"/>
<gene>
    <name evidence="4" type="ordered locus">Ferp_2269</name>
</gene>
<keyword evidence="2" id="KW-0175">Coiled coil</keyword>
<dbReference type="Pfam" id="PF00582">
    <property type="entry name" value="Usp"/>
    <property type="match status" value="2"/>
</dbReference>
<dbReference type="PaxDb" id="589924-Ferp_2269"/>
<organism evidence="4 5">
    <name type="scientific">Ferroglobus placidus (strain DSM 10642 / AEDII12DO)</name>
    <dbReference type="NCBI Taxonomy" id="589924"/>
    <lineage>
        <taxon>Archaea</taxon>
        <taxon>Methanobacteriati</taxon>
        <taxon>Methanobacteriota</taxon>
        <taxon>Archaeoglobi</taxon>
        <taxon>Archaeoglobales</taxon>
        <taxon>Archaeoglobaceae</taxon>
        <taxon>Ferroglobus</taxon>
    </lineage>
</organism>
<sequence>MIERILLPTDFSHVSMKVVDCVKDLKDVGVKEVVLLHVLDLNKILSPTSGVDLPAVIESYEKESMEKLKEIGKKLEGYGFNVEIVEVLEGDPVFKIIDVAEEKNVDMIVIGSHGKGLIKELLLGSVSEGVVRRSNKPVLVVKFDIIDDAVIKVFDYLPRKILYAFDFSEESRKLKDFVKEFAKAGEEVLIVHVVEKDEELTDKEIEELENMKKEFEEMGKKAEIFIEGGVPYKEIIRVMEDHGATMIALASRGKGSIREMLGGTVSNVVRRSIVPVLVYK</sequence>
<evidence type="ECO:0000256" key="2">
    <source>
        <dbReference type="SAM" id="Coils"/>
    </source>
</evidence>
<dbReference type="AlphaFoldDB" id="D3S1C9"/>
<dbReference type="KEGG" id="fpl:Ferp_2269"/>
<dbReference type="GeneID" id="8779808"/>
<dbReference type="Gene3D" id="3.40.50.620">
    <property type="entry name" value="HUPs"/>
    <property type="match status" value="2"/>
</dbReference>
<accession>D3S1C9</accession>
<evidence type="ECO:0000256" key="1">
    <source>
        <dbReference type="ARBA" id="ARBA00008791"/>
    </source>
</evidence>
<dbReference type="Proteomes" id="UP000002613">
    <property type="component" value="Chromosome"/>
</dbReference>
<proteinExistence type="inferred from homology"/>